<evidence type="ECO:0000256" key="1">
    <source>
        <dbReference type="SAM" id="MobiDB-lite"/>
    </source>
</evidence>
<proteinExistence type="predicted"/>
<feature type="region of interest" description="Disordered" evidence="1">
    <location>
        <begin position="212"/>
        <end position="232"/>
    </location>
</feature>
<dbReference type="EMBL" id="MU865954">
    <property type="protein sequence ID" value="KAK4446755.1"/>
    <property type="molecule type" value="Genomic_DNA"/>
</dbReference>
<feature type="region of interest" description="Disordered" evidence="1">
    <location>
        <begin position="432"/>
        <end position="453"/>
    </location>
</feature>
<reference evidence="2" key="1">
    <citation type="journal article" date="2023" name="Mol. Phylogenet. Evol.">
        <title>Genome-scale phylogeny and comparative genomics of the fungal order Sordariales.</title>
        <authorList>
            <person name="Hensen N."/>
            <person name="Bonometti L."/>
            <person name="Westerberg I."/>
            <person name="Brannstrom I.O."/>
            <person name="Guillou S."/>
            <person name="Cros-Aarteil S."/>
            <person name="Calhoun S."/>
            <person name="Haridas S."/>
            <person name="Kuo A."/>
            <person name="Mondo S."/>
            <person name="Pangilinan J."/>
            <person name="Riley R."/>
            <person name="LaButti K."/>
            <person name="Andreopoulos B."/>
            <person name="Lipzen A."/>
            <person name="Chen C."/>
            <person name="Yan M."/>
            <person name="Daum C."/>
            <person name="Ng V."/>
            <person name="Clum A."/>
            <person name="Steindorff A."/>
            <person name="Ohm R.A."/>
            <person name="Martin F."/>
            <person name="Silar P."/>
            <person name="Natvig D.O."/>
            <person name="Lalanne C."/>
            <person name="Gautier V."/>
            <person name="Ament-Velasquez S.L."/>
            <person name="Kruys A."/>
            <person name="Hutchinson M.I."/>
            <person name="Powell A.J."/>
            <person name="Barry K."/>
            <person name="Miller A.N."/>
            <person name="Grigoriev I.V."/>
            <person name="Debuchy R."/>
            <person name="Gladieux P."/>
            <person name="Hiltunen Thoren M."/>
            <person name="Johannesson H."/>
        </authorList>
    </citation>
    <scope>NUCLEOTIDE SEQUENCE</scope>
    <source>
        <strain evidence="2">PSN243</strain>
    </source>
</reference>
<comment type="caution">
    <text evidence="2">The sequence shown here is derived from an EMBL/GenBank/DDBJ whole genome shotgun (WGS) entry which is preliminary data.</text>
</comment>
<organism evidence="2 3">
    <name type="scientific">Podospora aff. communis PSN243</name>
    <dbReference type="NCBI Taxonomy" id="3040156"/>
    <lineage>
        <taxon>Eukaryota</taxon>
        <taxon>Fungi</taxon>
        <taxon>Dikarya</taxon>
        <taxon>Ascomycota</taxon>
        <taxon>Pezizomycotina</taxon>
        <taxon>Sordariomycetes</taxon>
        <taxon>Sordariomycetidae</taxon>
        <taxon>Sordariales</taxon>
        <taxon>Podosporaceae</taxon>
        <taxon>Podospora</taxon>
    </lineage>
</organism>
<feature type="region of interest" description="Disordered" evidence="1">
    <location>
        <begin position="99"/>
        <end position="123"/>
    </location>
</feature>
<name>A0AAV9GE89_9PEZI</name>
<reference evidence="2" key="2">
    <citation type="submission" date="2023-05" db="EMBL/GenBank/DDBJ databases">
        <authorList>
            <consortium name="Lawrence Berkeley National Laboratory"/>
            <person name="Steindorff A."/>
            <person name="Hensen N."/>
            <person name="Bonometti L."/>
            <person name="Westerberg I."/>
            <person name="Brannstrom I.O."/>
            <person name="Guillou S."/>
            <person name="Cros-Aarteil S."/>
            <person name="Calhoun S."/>
            <person name="Haridas S."/>
            <person name="Kuo A."/>
            <person name="Mondo S."/>
            <person name="Pangilinan J."/>
            <person name="Riley R."/>
            <person name="Labutti K."/>
            <person name="Andreopoulos B."/>
            <person name="Lipzen A."/>
            <person name="Chen C."/>
            <person name="Yanf M."/>
            <person name="Daum C."/>
            <person name="Ng V."/>
            <person name="Clum A."/>
            <person name="Ohm R."/>
            <person name="Martin F."/>
            <person name="Silar P."/>
            <person name="Natvig D."/>
            <person name="Lalanne C."/>
            <person name="Gautier V."/>
            <person name="Ament-Velasquez S.L."/>
            <person name="Kruys A."/>
            <person name="Hutchinson M.I."/>
            <person name="Powell A.J."/>
            <person name="Barry K."/>
            <person name="Miller A.N."/>
            <person name="Grigoriev I.V."/>
            <person name="Debuchy R."/>
            <person name="Gladieux P."/>
            <person name="Thoren M.H."/>
            <person name="Johannesson H."/>
        </authorList>
    </citation>
    <scope>NUCLEOTIDE SEQUENCE</scope>
    <source>
        <strain evidence="2">PSN243</strain>
    </source>
</reference>
<evidence type="ECO:0000313" key="3">
    <source>
        <dbReference type="Proteomes" id="UP001321760"/>
    </source>
</evidence>
<evidence type="ECO:0000313" key="2">
    <source>
        <dbReference type="EMBL" id="KAK4446755.1"/>
    </source>
</evidence>
<protein>
    <recommendedName>
        <fullName evidence="4">C2H2-type domain-containing protein</fullName>
    </recommendedName>
</protein>
<keyword evidence="3" id="KW-1185">Reference proteome</keyword>
<evidence type="ECO:0008006" key="4">
    <source>
        <dbReference type="Google" id="ProtNLM"/>
    </source>
</evidence>
<accession>A0AAV9GE89</accession>
<gene>
    <name evidence="2" type="ORF">QBC34DRAFT_440512</name>
</gene>
<dbReference type="AlphaFoldDB" id="A0AAV9GE89"/>
<sequence length="602" mass="67322">MPVVWGDQQLASSHGTSPSFEALELRKKADGLETQVRGLLWENDILATENRQLNRNNQSAYQTAVDPQQIRRLESQVAELKKQIRSLTWDNQHLAQSLRATRDTGSATDPKLDEPDLTGPNLPGRIRGLVRKNRELIRKNRDLTVMNECLATEFNNRGDLLDRFRREIKELRSKTRLPDFFSPAPASSGSEDGSASLATRAVGSPRGGYYISLGPKHPASPARKPGFSKRRRVAHRRRVKKVSLGAINVLSTWLDFHGKEADPTEDDLRKLSHETGLRPTRVARCLEHMRASYPSPIELFLFSSSSDDAPSEAESENALPCLQHPVLFDSAPDPNQDLALNVETPEIPLLSQDLHVGHNHDVVSDDPLLGSLDSVTNAGETGDFCPLLDMTWPEFDIAGWIDDQAPGINSLVDHPFPFPVPTLTHTELPIAPKTAIPAPSQEPRTAGRQKKKGGPLTFQCTFCHVRLTERAWKRHEEDQHLPRRKWTCLLTGSIVGGRCAFRDLNPHSRDHHDHERVADCAARDPEARSFIRKDGLVQHVISFHGAAQLRADVAEAWKVAAERREQDWACGFCGETLHGWDARATHLAAHFRQGMTMDSWEA</sequence>
<dbReference type="Proteomes" id="UP001321760">
    <property type="component" value="Unassembled WGS sequence"/>
</dbReference>